<dbReference type="AlphaFoldDB" id="A0A9J6GWL7"/>
<keyword evidence="3" id="KW-1185">Reference proteome</keyword>
<proteinExistence type="predicted"/>
<sequence length="66" mass="7375">MAKAETTFKMRLLTKYVPQSTAEQHGPYTGETNEVPDRNASVEEVRTALYDLNSRSEPLGTSITSR</sequence>
<name>A0A9J6GWL7_HAELO</name>
<gene>
    <name evidence="2" type="ORF">HPB48_017571</name>
</gene>
<evidence type="ECO:0000313" key="2">
    <source>
        <dbReference type="EMBL" id="KAH9378759.1"/>
    </source>
</evidence>
<evidence type="ECO:0000256" key="1">
    <source>
        <dbReference type="SAM" id="MobiDB-lite"/>
    </source>
</evidence>
<reference evidence="2 3" key="1">
    <citation type="journal article" date="2020" name="Cell">
        <title>Large-Scale Comparative Analyses of Tick Genomes Elucidate Their Genetic Diversity and Vector Capacities.</title>
        <authorList>
            <consortium name="Tick Genome and Microbiome Consortium (TIGMIC)"/>
            <person name="Jia N."/>
            <person name="Wang J."/>
            <person name="Shi W."/>
            <person name="Du L."/>
            <person name="Sun Y."/>
            <person name="Zhan W."/>
            <person name="Jiang J.F."/>
            <person name="Wang Q."/>
            <person name="Zhang B."/>
            <person name="Ji P."/>
            <person name="Bell-Sakyi L."/>
            <person name="Cui X.M."/>
            <person name="Yuan T.T."/>
            <person name="Jiang B.G."/>
            <person name="Yang W.F."/>
            <person name="Lam T.T."/>
            <person name="Chang Q.C."/>
            <person name="Ding S.J."/>
            <person name="Wang X.J."/>
            <person name="Zhu J.G."/>
            <person name="Ruan X.D."/>
            <person name="Zhao L."/>
            <person name="Wei J.T."/>
            <person name="Ye R.Z."/>
            <person name="Que T.C."/>
            <person name="Du C.H."/>
            <person name="Zhou Y.H."/>
            <person name="Cheng J.X."/>
            <person name="Dai P.F."/>
            <person name="Guo W.B."/>
            <person name="Han X.H."/>
            <person name="Huang E.J."/>
            <person name="Li L.F."/>
            <person name="Wei W."/>
            <person name="Gao Y.C."/>
            <person name="Liu J.Z."/>
            <person name="Shao H.Z."/>
            <person name="Wang X."/>
            <person name="Wang C.C."/>
            <person name="Yang T.C."/>
            <person name="Huo Q.B."/>
            <person name="Li W."/>
            <person name="Chen H.Y."/>
            <person name="Chen S.E."/>
            <person name="Zhou L.G."/>
            <person name="Ni X.B."/>
            <person name="Tian J.H."/>
            <person name="Sheng Y."/>
            <person name="Liu T."/>
            <person name="Pan Y.S."/>
            <person name="Xia L.Y."/>
            <person name="Li J."/>
            <person name="Zhao F."/>
            <person name="Cao W.C."/>
        </authorList>
    </citation>
    <scope>NUCLEOTIDE SEQUENCE [LARGE SCALE GENOMIC DNA]</scope>
    <source>
        <strain evidence="2">HaeL-2018</strain>
    </source>
</reference>
<dbReference type="VEuPathDB" id="VectorBase:HLOH_045902"/>
<dbReference type="EMBL" id="JABSTR010000009">
    <property type="protein sequence ID" value="KAH9378759.1"/>
    <property type="molecule type" value="Genomic_DNA"/>
</dbReference>
<dbReference type="Proteomes" id="UP000821853">
    <property type="component" value="Unassembled WGS sequence"/>
</dbReference>
<evidence type="ECO:0000313" key="3">
    <source>
        <dbReference type="Proteomes" id="UP000821853"/>
    </source>
</evidence>
<protein>
    <submittedName>
        <fullName evidence="2">Uncharacterized protein</fullName>
    </submittedName>
</protein>
<feature type="region of interest" description="Disordered" evidence="1">
    <location>
        <begin position="19"/>
        <end position="40"/>
    </location>
</feature>
<comment type="caution">
    <text evidence="2">The sequence shown here is derived from an EMBL/GenBank/DDBJ whole genome shotgun (WGS) entry which is preliminary data.</text>
</comment>
<accession>A0A9J6GWL7</accession>
<organism evidence="2 3">
    <name type="scientific">Haemaphysalis longicornis</name>
    <name type="common">Bush tick</name>
    <dbReference type="NCBI Taxonomy" id="44386"/>
    <lineage>
        <taxon>Eukaryota</taxon>
        <taxon>Metazoa</taxon>
        <taxon>Ecdysozoa</taxon>
        <taxon>Arthropoda</taxon>
        <taxon>Chelicerata</taxon>
        <taxon>Arachnida</taxon>
        <taxon>Acari</taxon>
        <taxon>Parasitiformes</taxon>
        <taxon>Ixodida</taxon>
        <taxon>Ixodoidea</taxon>
        <taxon>Ixodidae</taxon>
        <taxon>Haemaphysalinae</taxon>
        <taxon>Haemaphysalis</taxon>
    </lineage>
</organism>